<dbReference type="GeneID" id="71982655"/>
<sequence>MARTIARRPSQDDDEYPQQAARNQTRTLLKPPVKFRMKKNAAAAERKRLDAAFGLGPRPKTKRVAKDILSTPTVFTDLQAVYEKNSTQSRLLKLPSEIRNHIFQLVFGSNTIHVYSKNKSSLKLSSSRQLIRAICANESTEDEDAEAIGSSHETQEQLGYHERHSKCKHYMHATGCKSKNTMNLQLLGVCRQIHEEVALMPYEQSTFSFAWILDLEAFLEHLIPTQLSAVQKLTFI</sequence>
<feature type="domain" description="DUF7730" evidence="2">
    <location>
        <begin position="86"/>
        <end position="234"/>
    </location>
</feature>
<name>A0A9Q8LAI6_PASFU</name>
<proteinExistence type="predicted"/>
<dbReference type="AlphaFoldDB" id="A0A9Q8LAI6"/>
<organism evidence="3 4">
    <name type="scientific">Passalora fulva</name>
    <name type="common">Tomato leaf mold</name>
    <name type="synonym">Cladosporium fulvum</name>
    <dbReference type="NCBI Taxonomy" id="5499"/>
    <lineage>
        <taxon>Eukaryota</taxon>
        <taxon>Fungi</taxon>
        <taxon>Dikarya</taxon>
        <taxon>Ascomycota</taxon>
        <taxon>Pezizomycotina</taxon>
        <taxon>Dothideomycetes</taxon>
        <taxon>Dothideomycetidae</taxon>
        <taxon>Mycosphaerellales</taxon>
        <taxon>Mycosphaerellaceae</taxon>
        <taxon>Fulvia</taxon>
    </lineage>
</organism>
<dbReference type="InterPro" id="IPR056632">
    <property type="entry name" value="DUF7730"/>
</dbReference>
<dbReference type="Pfam" id="PF24864">
    <property type="entry name" value="DUF7730"/>
    <property type="match status" value="1"/>
</dbReference>
<dbReference type="OrthoDB" id="5413827at2759"/>
<dbReference type="Proteomes" id="UP000756132">
    <property type="component" value="Chromosome 2"/>
</dbReference>
<protein>
    <recommendedName>
        <fullName evidence="2">DUF7730 domain-containing protein</fullName>
    </recommendedName>
</protein>
<evidence type="ECO:0000259" key="2">
    <source>
        <dbReference type="Pfam" id="PF24864"/>
    </source>
</evidence>
<keyword evidence="4" id="KW-1185">Reference proteome</keyword>
<dbReference type="RefSeq" id="XP_047758200.1">
    <property type="nucleotide sequence ID" value="XM_047901925.1"/>
</dbReference>
<reference evidence="3" key="1">
    <citation type="submission" date="2021-12" db="EMBL/GenBank/DDBJ databases">
        <authorList>
            <person name="Zaccaron A."/>
            <person name="Stergiopoulos I."/>
        </authorList>
    </citation>
    <scope>NUCLEOTIDE SEQUENCE</scope>
    <source>
        <strain evidence="3">Race5_Kim</strain>
    </source>
</reference>
<dbReference type="KEGG" id="ffu:CLAFUR5_02777"/>
<evidence type="ECO:0000313" key="3">
    <source>
        <dbReference type="EMBL" id="UJO13834.1"/>
    </source>
</evidence>
<accession>A0A9Q8LAI6</accession>
<evidence type="ECO:0000313" key="4">
    <source>
        <dbReference type="Proteomes" id="UP000756132"/>
    </source>
</evidence>
<gene>
    <name evidence="3" type="ORF">CLAFUR5_02777</name>
</gene>
<feature type="region of interest" description="Disordered" evidence="1">
    <location>
        <begin position="1"/>
        <end position="29"/>
    </location>
</feature>
<evidence type="ECO:0000256" key="1">
    <source>
        <dbReference type="SAM" id="MobiDB-lite"/>
    </source>
</evidence>
<dbReference type="EMBL" id="CP090164">
    <property type="protein sequence ID" value="UJO13834.1"/>
    <property type="molecule type" value="Genomic_DNA"/>
</dbReference>
<dbReference type="PANTHER" id="PTHR38790">
    <property type="entry name" value="2EXR DOMAIN-CONTAINING PROTEIN-RELATED"/>
    <property type="match status" value="1"/>
</dbReference>
<reference evidence="3" key="2">
    <citation type="journal article" date="2022" name="Microb. Genom.">
        <title>A chromosome-scale genome assembly of the tomato pathogen Cladosporium fulvum reveals a compartmentalized genome architecture and the presence of a dispensable chromosome.</title>
        <authorList>
            <person name="Zaccaron A.Z."/>
            <person name="Chen L.H."/>
            <person name="Samaras A."/>
            <person name="Stergiopoulos I."/>
        </authorList>
    </citation>
    <scope>NUCLEOTIDE SEQUENCE</scope>
    <source>
        <strain evidence="3">Race5_Kim</strain>
    </source>
</reference>